<reference evidence="6 7" key="1">
    <citation type="submission" date="2018-10" db="EMBL/GenBank/DDBJ databases">
        <title>Genomic Encyclopedia of Type Strains, Phase IV (KMG-IV): sequencing the most valuable type-strain genomes for metagenomic binning, comparative biology and taxonomic classification.</title>
        <authorList>
            <person name="Goeker M."/>
        </authorList>
    </citation>
    <scope>NUCLEOTIDE SEQUENCE [LARGE SCALE GENOMIC DNA]</scope>
    <source>
        <strain evidence="6 7">DSM 15521</strain>
    </source>
</reference>
<dbReference type="PANTHER" id="PTHR43483">
    <property type="entry name" value="MEMBRANE TRANSPORTER PROTEIN HI_0806-RELATED"/>
    <property type="match status" value="1"/>
</dbReference>
<comment type="subcellular location">
    <subcellularLocation>
        <location evidence="5">Cell membrane</location>
        <topology evidence="5">Multi-pass membrane protein</topology>
    </subcellularLocation>
    <subcellularLocation>
        <location evidence="1">Membrane</location>
        <topology evidence="1">Multi-pass membrane protein</topology>
    </subcellularLocation>
</comment>
<dbReference type="AlphaFoldDB" id="A0A420W623"/>
<dbReference type="GO" id="GO:0005886">
    <property type="term" value="C:plasma membrane"/>
    <property type="evidence" value="ECO:0007669"/>
    <property type="project" value="UniProtKB-SubCell"/>
</dbReference>
<evidence type="ECO:0000256" key="2">
    <source>
        <dbReference type="ARBA" id="ARBA00022692"/>
    </source>
</evidence>
<feature type="transmembrane region" description="Helical" evidence="5">
    <location>
        <begin position="181"/>
        <end position="202"/>
    </location>
</feature>
<evidence type="ECO:0000313" key="7">
    <source>
        <dbReference type="Proteomes" id="UP000280881"/>
    </source>
</evidence>
<dbReference type="Proteomes" id="UP000280881">
    <property type="component" value="Unassembled WGS sequence"/>
</dbReference>
<proteinExistence type="inferred from homology"/>
<dbReference type="EMBL" id="RBIE01000003">
    <property type="protein sequence ID" value="RKQ60571.1"/>
    <property type="molecule type" value="Genomic_DNA"/>
</dbReference>
<evidence type="ECO:0000256" key="1">
    <source>
        <dbReference type="ARBA" id="ARBA00004141"/>
    </source>
</evidence>
<name>A0A420W623_9BACT</name>
<keyword evidence="5" id="KW-1003">Cell membrane</keyword>
<dbReference type="InterPro" id="IPR002781">
    <property type="entry name" value="TM_pro_TauE-like"/>
</dbReference>
<feature type="transmembrane region" description="Helical" evidence="5">
    <location>
        <begin position="147"/>
        <end position="169"/>
    </location>
</feature>
<sequence>MELFEVSLLLLAGVFSGFAAGLFGIGGGVILVPVFWILFRSFGVEEGLSVKLSVATSLSVIAFTTLFTSLSHLLKGSLRLKDILTLGLFSAPAVALGVFLAKFIPALALKKLFGALLIVLGFRNFLKGEIKKAHLSRGGEGIVRLSVFISGFLSSLFGIGGGVVVNSILFSFSSLPVEKVVAAASLSSFLNALFGTLLYMVVPAKKVLSYQLGYVYLPATFLVSLGSLVGSRLGLNLLRRISQSHLKRSFGVFMVLIGIKILIS</sequence>
<gene>
    <name evidence="6" type="ORF">C7457_1393</name>
</gene>
<evidence type="ECO:0000256" key="3">
    <source>
        <dbReference type="ARBA" id="ARBA00022989"/>
    </source>
</evidence>
<accession>A0A420W623</accession>
<feature type="transmembrane region" description="Helical" evidence="5">
    <location>
        <begin position="245"/>
        <end position="263"/>
    </location>
</feature>
<protein>
    <recommendedName>
        <fullName evidence="5">Probable membrane transporter protein</fullName>
    </recommendedName>
</protein>
<comment type="similarity">
    <text evidence="5">Belongs to the 4-toluene sulfonate uptake permease (TSUP) (TC 2.A.102) family.</text>
</comment>
<organism evidence="6 7">
    <name type="scientific">Thermovibrio guaymasensis</name>
    <dbReference type="NCBI Taxonomy" id="240167"/>
    <lineage>
        <taxon>Bacteria</taxon>
        <taxon>Pseudomonadati</taxon>
        <taxon>Aquificota</taxon>
        <taxon>Aquificia</taxon>
        <taxon>Desulfurobacteriales</taxon>
        <taxon>Desulfurobacteriaceae</taxon>
        <taxon>Thermovibrio</taxon>
    </lineage>
</organism>
<keyword evidence="4 5" id="KW-0472">Membrane</keyword>
<dbReference type="RefSeq" id="WP_170137381.1">
    <property type="nucleotide sequence ID" value="NZ_RBIE01000003.1"/>
</dbReference>
<evidence type="ECO:0000256" key="4">
    <source>
        <dbReference type="ARBA" id="ARBA00023136"/>
    </source>
</evidence>
<dbReference type="PANTHER" id="PTHR43483:SF3">
    <property type="entry name" value="MEMBRANE TRANSPORTER PROTEIN HI_0806-RELATED"/>
    <property type="match status" value="1"/>
</dbReference>
<evidence type="ECO:0000256" key="5">
    <source>
        <dbReference type="RuleBase" id="RU363041"/>
    </source>
</evidence>
<evidence type="ECO:0000313" key="6">
    <source>
        <dbReference type="EMBL" id="RKQ60571.1"/>
    </source>
</evidence>
<feature type="transmembrane region" description="Helical" evidence="5">
    <location>
        <begin position="214"/>
        <end position="233"/>
    </location>
</feature>
<dbReference type="Pfam" id="PF01925">
    <property type="entry name" value="TauE"/>
    <property type="match status" value="1"/>
</dbReference>
<feature type="transmembrane region" description="Helical" evidence="5">
    <location>
        <begin position="50"/>
        <end position="71"/>
    </location>
</feature>
<feature type="transmembrane region" description="Helical" evidence="5">
    <location>
        <begin position="7"/>
        <end position="38"/>
    </location>
</feature>
<keyword evidence="7" id="KW-1185">Reference proteome</keyword>
<keyword evidence="3 5" id="KW-1133">Transmembrane helix</keyword>
<feature type="transmembrane region" description="Helical" evidence="5">
    <location>
        <begin position="83"/>
        <end position="101"/>
    </location>
</feature>
<keyword evidence="2 5" id="KW-0812">Transmembrane</keyword>
<comment type="caution">
    <text evidence="6">The sequence shown here is derived from an EMBL/GenBank/DDBJ whole genome shotgun (WGS) entry which is preliminary data.</text>
</comment>